<dbReference type="Proteomes" id="UP000573603">
    <property type="component" value="Unassembled WGS sequence"/>
</dbReference>
<sequence length="564" mass="62868">MIRLSEIERVLNIAQDSPAQRPSVSTLSPAHTATTRSLLVPAAQGRFRLYDSLASETEVDSGDTAVFGDCYETEHDVMESLSLRRDLSNPENPPFGLWWTYTVEETLLLPILNFKGHVNLSLDVVMLGAPGEDDSGSEEAAAGGDDDDGMASQDFVVSNNGRMRTYASTYSVQNPTRGDFRGLDDGNVIPELIESFLKNVHVKNLFLDATQLRTQSANAIENGIGWDTASCKVRAVNGSICGCARILLSSSEASRPPIFLFVPGSSALPVYGSSRSIETRLYWSSFMAEREVACEFGMETSGLNVIAYLTSLPSPPSGQVYTTGQAGEASQETAYTIQDERSWYFFLTHIMLRKVEVRIDTFTQAKRREAYRRAGEPPEDFFRGLYEANSEFDYQLIRYYESLPPTLRFSLEDTTPCADELCDYLKWRVSDVRHDICEPSFYALLSCDVSHWSSKLVDGLIMHANTMLRLDIALLWAAGSTHRAANTWLALRKGVRAGLILIAARRLKAQARRELIGLQVPDDETCLRAAQALVRGLKHWASESRDCLSNLEMLRSLHSDFQDR</sequence>
<evidence type="ECO:0000256" key="1">
    <source>
        <dbReference type="SAM" id="MobiDB-lite"/>
    </source>
</evidence>
<evidence type="ECO:0000313" key="3">
    <source>
        <dbReference type="Proteomes" id="UP000573603"/>
    </source>
</evidence>
<dbReference type="PANTHER" id="PTHR47785:SF5">
    <property type="entry name" value="ZN(II)2CYS6 TRANSCRIPTION FACTOR (EUROFUNG)"/>
    <property type="match status" value="1"/>
</dbReference>
<dbReference type="EMBL" id="JABEVY010000238">
    <property type="protein sequence ID" value="KAF5241038.1"/>
    <property type="molecule type" value="Genomic_DNA"/>
</dbReference>
<name>A0A8H5DZ04_9HYPO</name>
<evidence type="ECO:0000313" key="2">
    <source>
        <dbReference type="EMBL" id="KAF5241038.1"/>
    </source>
</evidence>
<keyword evidence="3" id="KW-1185">Reference proteome</keyword>
<protein>
    <submittedName>
        <fullName evidence="2">Uncharacterized protein</fullName>
    </submittedName>
</protein>
<proteinExistence type="predicted"/>
<dbReference type="AlphaFoldDB" id="A0A8H5DZ04"/>
<accession>A0A8H5DZ04</accession>
<comment type="caution">
    <text evidence="2">The sequence shown here is derived from an EMBL/GenBank/DDBJ whole genome shotgun (WGS) entry which is preliminary data.</text>
</comment>
<gene>
    <name evidence="2" type="ORF">FANTH_9255</name>
</gene>
<organism evidence="2 3">
    <name type="scientific">Fusarium anthophilum</name>
    <dbReference type="NCBI Taxonomy" id="48485"/>
    <lineage>
        <taxon>Eukaryota</taxon>
        <taxon>Fungi</taxon>
        <taxon>Dikarya</taxon>
        <taxon>Ascomycota</taxon>
        <taxon>Pezizomycotina</taxon>
        <taxon>Sordariomycetes</taxon>
        <taxon>Hypocreomycetidae</taxon>
        <taxon>Hypocreales</taxon>
        <taxon>Nectriaceae</taxon>
        <taxon>Fusarium</taxon>
        <taxon>Fusarium fujikuroi species complex</taxon>
    </lineage>
</organism>
<dbReference type="PANTHER" id="PTHR47785">
    <property type="entry name" value="ZN(II)2CYS6 TRANSCRIPTION FACTOR (EUROFUNG)-RELATED-RELATED"/>
    <property type="match status" value="1"/>
</dbReference>
<feature type="region of interest" description="Disordered" evidence="1">
    <location>
        <begin position="131"/>
        <end position="150"/>
    </location>
</feature>
<dbReference type="InterPro" id="IPR053181">
    <property type="entry name" value="EcdB-like_regulator"/>
</dbReference>
<reference evidence="2 3" key="1">
    <citation type="journal article" date="2020" name="BMC Genomics">
        <title>Correction to: Identification and distribution of gene clusters required for synthesis of sphingolipid metabolism inhibitors in diverse species of the filamentous fungus Fusarium.</title>
        <authorList>
            <person name="Kim H.S."/>
            <person name="Lohmar J.M."/>
            <person name="Busman M."/>
            <person name="Brown D.W."/>
            <person name="Naumann T.A."/>
            <person name="Divon H.H."/>
            <person name="Lysoe E."/>
            <person name="Uhlig S."/>
            <person name="Proctor R.H."/>
        </authorList>
    </citation>
    <scope>NUCLEOTIDE SEQUENCE [LARGE SCALE GENOMIC DNA]</scope>
    <source>
        <strain evidence="2 3">NRRL 25214</strain>
    </source>
</reference>